<name>A0A5E4BS81_MARMO</name>
<organism evidence="3 4">
    <name type="scientific">Marmota monax</name>
    <name type="common">Woodchuck</name>
    <dbReference type="NCBI Taxonomy" id="9995"/>
    <lineage>
        <taxon>Eukaryota</taxon>
        <taxon>Metazoa</taxon>
        <taxon>Chordata</taxon>
        <taxon>Craniata</taxon>
        <taxon>Vertebrata</taxon>
        <taxon>Euteleostomi</taxon>
        <taxon>Mammalia</taxon>
        <taxon>Eutheria</taxon>
        <taxon>Euarchontoglires</taxon>
        <taxon>Glires</taxon>
        <taxon>Rodentia</taxon>
        <taxon>Sciuromorpha</taxon>
        <taxon>Sciuridae</taxon>
        <taxon>Xerinae</taxon>
        <taxon>Marmotini</taxon>
        <taxon>Marmota</taxon>
    </lineage>
</organism>
<gene>
    <name evidence="2" type="ORF">GHT09_007170</name>
    <name evidence="3" type="ORF">MONAX_5E009527</name>
</gene>
<accession>A0A5E4BS81</accession>
<evidence type="ECO:0000313" key="2">
    <source>
        <dbReference type="EMBL" id="KAF7481602.1"/>
    </source>
</evidence>
<dbReference type="Proteomes" id="UP000335636">
    <property type="component" value="Unassembled WGS sequence"/>
</dbReference>
<protein>
    <submittedName>
        <fullName evidence="3">Uncharacterized protein</fullName>
    </submittedName>
</protein>
<evidence type="ECO:0000313" key="3">
    <source>
        <dbReference type="EMBL" id="VTJ71739.1"/>
    </source>
</evidence>
<dbReference type="EMBL" id="WJEC01000698">
    <property type="protein sequence ID" value="KAF7481602.1"/>
    <property type="molecule type" value="Genomic_DNA"/>
</dbReference>
<reference evidence="2" key="2">
    <citation type="submission" date="2020-08" db="EMBL/GenBank/DDBJ databases">
        <authorList>
            <person name="Shumante A."/>
            <person name="Zimin A.V."/>
            <person name="Puiu D."/>
            <person name="Salzberg S.L."/>
        </authorList>
    </citation>
    <scope>NUCLEOTIDE SEQUENCE</scope>
    <source>
        <strain evidence="2">WC2-LM</strain>
        <tissue evidence="2">Liver</tissue>
    </source>
</reference>
<reference evidence="3 4" key="1">
    <citation type="submission" date="2019-04" db="EMBL/GenBank/DDBJ databases">
        <authorList>
            <person name="Alioto T."/>
            <person name="Alioto T."/>
        </authorList>
    </citation>
    <scope>NUCLEOTIDE SEQUENCE [LARGE SCALE GENOMIC DNA]</scope>
</reference>
<keyword evidence="4" id="KW-1185">Reference proteome</keyword>
<feature type="region of interest" description="Disordered" evidence="1">
    <location>
        <begin position="46"/>
        <end position="68"/>
    </location>
</feature>
<proteinExistence type="predicted"/>
<dbReference type="AlphaFoldDB" id="A0A5E4BS81"/>
<sequence>MSSLMGQPDKAEKYAWTRSCPAFSNQGEFHEESALQKGIPYTAQTYTGPFPEAISSPDPGLEESPAAM</sequence>
<dbReference type="EMBL" id="CABDUW010000582">
    <property type="protein sequence ID" value="VTJ71739.1"/>
    <property type="molecule type" value="Genomic_DNA"/>
</dbReference>
<dbReference type="Proteomes" id="UP000662637">
    <property type="component" value="Unassembled WGS sequence"/>
</dbReference>
<evidence type="ECO:0000256" key="1">
    <source>
        <dbReference type="SAM" id="MobiDB-lite"/>
    </source>
</evidence>
<evidence type="ECO:0000313" key="4">
    <source>
        <dbReference type="Proteomes" id="UP000335636"/>
    </source>
</evidence>